<accession>A0ABT8L696</accession>
<dbReference type="Pfam" id="PF13648">
    <property type="entry name" value="Lipocalin_4"/>
    <property type="match status" value="1"/>
</dbReference>
<evidence type="ECO:0000256" key="1">
    <source>
        <dbReference type="SAM" id="SignalP"/>
    </source>
</evidence>
<evidence type="ECO:0000313" key="4">
    <source>
        <dbReference type="Proteomes" id="UP001172083"/>
    </source>
</evidence>
<gene>
    <name evidence="3" type="ORF">QQ020_14460</name>
</gene>
<reference evidence="3" key="1">
    <citation type="submission" date="2023-06" db="EMBL/GenBank/DDBJ databases">
        <title>Genomic of Agaribacillus aureum.</title>
        <authorList>
            <person name="Wang G."/>
        </authorList>
    </citation>
    <scope>NUCLEOTIDE SEQUENCE</scope>
    <source>
        <strain evidence="3">BMA12</strain>
    </source>
</reference>
<dbReference type="InterPro" id="IPR024311">
    <property type="entry name" value="Lipocalin-like"/>
</dbReference>
<keyword evidence="1" id="KW-0732">Signal</keyword>
<dbReference type="PROSITE" id="PS51257">
    <property type="entry name" value="PROKAR_LIPOPROTEIN"/>
    <property type="match status" value="1"/>
</dbReference>
<evidence type="ECO:0000313" key="3">
    <source>
        <dbReference type="EMBL" id="MDN5213268.1"/>
    </source>
</evidence>
<comment type="caution">
    <text evidence="3">The sequence shown here is derived from an EMBL/GenBank/DDBJ whole genome shotgun (WGS) entry which is preliminary data.</text>
</comment>
<protein>
    <submittedName>
        <fullName evidence="3">DUF5004 domain-containing protein</fullName>
    </submittedName>
</protein>
<proteinExistence type="predicted"/>
<organism evidence="3 4">
    <name type="scientific">Agaribacillus aureus</name>
    <dbReference type="NCBI Taxonomy" id="3051825"/>
    <lineage>
        <taxon>Bacteria</taxon>
        <taxon>Pseudomonadati</taxon>
        <taxon>Bacteroidota</taxon>
        <taxon>Cytophagia</taxon>
        <taxon>Cytophagales</taxon>
        <taxon>Splendidivirgaceae</taxon>
        <taxon>Agaribacillus</taxon>
    </lineage>
</organism>
<sequence length="324" mass="36341">MKKILESKNWTILLLSILFAGLVSCEDDGDPANDLETEEHAATKQKLIGEWRLVSSTIDGEAVGKEDFSYLKKSTATFNEDNTYKLVYMKRSGNSSSTSIISGTYKVDGINSVTFLDSTSEIELMDGALQITSTSDDNKTQVDIFIRGDSEEFVDDEESNGDLLEEVEEDNDSNPPDDPSFDGSAIISQIQGVWEITGVEDECQKKNTLEFVDSEKVIFTQHKETFNRNDLLKYNVSVNYPLGANFSGVVTKGFNTITFDNTADCQFKKESNLSYLVQDAETILIKEASSLTFKIIDDTTINLIFKYKDEDSKEQIKQYVYTKT</sequence>
<evidence type="ECO:0000259" key="2">
    <source>
        <dbReference type="Pfam" id="PF13648"/>
    </source>
</evidence>
<dbReference type="EMBL" id="JAUJEB010000002">
    <property type="protein sequence ID" value="MDN5213268.1"/>
    <property type="molecule type" value="Genomic_DNA"/>
</dbReference>
<keyword evidence="4" id="KW-1185">Reference proteome</keyword>
<dbReference type="RefSeq" id="WP_346758607.1">
    <property type="nucleotide sequence ID" value="NZ_JAUJEB010000002.1"/>
</dbReference>
<name>A0ABT8L696_9BACT</name>
<feature type="chain" id="PRO_5046234256" evidence="1">
    <location>
        <begin position="26"/>
        <end position="324"/>
    </location>
</feature>
<feature type="signal peptide" evidence="1">
    <location>
        <begin position="1"/>
        <end position="25"/>
    </location>
</feature>
<dbReference type="Proteomes" id="UP001172083">
    <property type="component" value="Unassembled WGS sequence"/>
</dbReference>
<feature type="domain" description="Lipocalin-like" evidence="2">
    <location>
        <begin position="47"/>
        <end position="114"/>
    </location>
</feature>